<dbReference type="Pfam" id="PF02875">
    <property type="entry name" value="Mur_ligase_C"/>
    <property type="match status" value="1"/>
</dbReference>
<sequence length="383" mass="43246">MQQKKINPIIRCWVTPKLPIHDVFELPLLQNKSLSAKYTFLFSQWLIHPIKRRLARWYLKLLKKFTDIKIIAVTGSAGKSTTSQMIFSILENAGRTISTLPGLDSVFNIPNTILRTPWGTKFIILEMSVEYPGEMDYYLWLAKPDIGVIINIYPTHLQFLGNIEGVLKEKGKLILNLSESGVAFLNSGDQNLVKFAKKINKKIVWFHPNPDPIIQNSLAAESVATYLGISRVSVRRGIENYKKPPHRLDILKLKNGTVILDDTYSSNPKSALSTLRYFNKITNEKKIAVLGDMLELGKYDEQAHRELGREIAKSNFEVVVGVGKSAKFLIDEVNKKSKKTKTYLFSNTESATQTVKELIKKNASVLVKGSRSIGLDRLIAKLS</sequence>
<dbReference type="InterPro" id="IPR036565">
    <property type="entry name" value="Mur-like_cat_sf"/>
</dbReference>
<dbReference type="EMBL" id="LBVU01000004">
    <property type="protein sequence ID" value="KKQ91745.1"/>
    <property type="molecule type" value="Genomic_DNA"/>
</dbReference>
<dbReference type="GO" id="GO:0005524">
    <property type="term" value="F:ATP binding"/>
    <property type="evidence" value="ECO:0007669"/>
    <property type="project" value="UniProtKB-KW"/>
</dbReference>
<dbReference type="AlphaFoldDB" id="A0A0G0LUS0"/>
<dbReference type="PANTHER" id="PTHR43024:SF1">
    <property type="entry name" value="UDP-N-ACETYLMURAMOYL-TRIPEPTIDE--D-ALANYL-D-ALANINE LIGASE"/>
    <property type="match status" value="1"/>
</dbReference>
<keyword evidence="1 6" id="KW-0436">Ligase</keyword>
<dbReference type="InterPro" id="IPR004101">
    <property type="entry name" value="Mur_ligase_C"/>
</dbReference>
<dbReference type="PATRIC" id="fig|1618572.3.peg.813"/>
<evidence type="ECO:0000313" key="6">
    <source>
        <dbReference type="EMBL" id="KKQ91745.1"/>
    </source>
</evidence>
<feature type="domain" description="Mur ligase C-terminal" evidence="4">
    <location>
        <begin position="246"/>
        <end position="371"/>
    </location>
</feature>
<dbReference type="InterPro" id="IPR036615">
    <property type="entry name" value="Mur_ligase_C_dom_sf"/>
</dbReference>
<dbReference type="SUPFAM" id="SSF53244">
    <property type="entry name" value="MurD-like peptide ligases, peptide-binding domain"/>
    <property type="match status" value="1"/>
</dbReference>
<dbReference type="STRING" id="1618572.UT17_C0004G0093"/>
<evidence type="ECO:0000256" key="1">
    <source>
        <dbReference type="ARBA" id="ARBA00022598"/>
    </source>
</evidence>
<dbReference type="Proteomes" id="UP000034774">
    <property type="component" value="Unassembled WGS sequence"/>
</dbReference>
<organism evidence="6 7">
    <name type="scientific">Candidatus Woesebacteria bacterium GW2011_GWB1_39_10</name>
    <dbReference type="NCBI Taxonomy" id="1618572"/>
    <lineage>
        <taxon>Bacteria</taxon>
        <taxon>Candidatus Woeseibacteriota</taxon>
    </lineage>
</organism>
<dbReference type="Gene3D" id="3.40.1190.10">
    <property type="entry name" value="Mur-like, catalytic domain"/>
    <property type="match status" value="1"/>
</dbReference>
<gene>
    <name evidence="6" type="ORF">UT17_C0004G0093</name>
</gene>
<dbReference type="PANTHER" id="PTHR43024">
    <property type="entry name" value="UDP-N-ACETYLMURAMOYL-TRIPEPTIDE--D-ALANYL-D-ALANINE LIGASE"/>
    <property type="match status" value="1"/>
</dbReference>
<dbReference type="Gene3D" id="3.90.190.20">
    <property type="entry name" value="Mur ligase, C-terminal domain"/>
    <property type="match status" value="1"/>
</dbReference>
<evidence type="ECO:0000256" key="2">
    <source>
        <dbReference type="ARBA" id="ARBA00022741"/>
    </source>
</evidence>
<name>A0A0G0LUS0_9BACT</name>
<reference evidence="6 7" key="1">
    <citation type="journal article" date="2015" name="Nature">
        <title>rRNA introns, odd ribosomes, and small enigmatic genomes across a large radiation of phyla.</title>
        <authorList>
            <person name="Brown C.T."/>
            <person name="Hug L.A."/>
            <person name="Thomas B.C."/>
            <person name="Sharon I."/>
            <person name="Castelle C.J."/>
            <person name="Singh A."/>
            <person name="Wilkins M.J."/>
            <person name="Williams K.H."/>
            <person name="Banfield J.F."/>
        </authorList>
    </citation>
    <scope>NUCLEOTIDE SEQUENCE [LARGE SCALE GENOMIC DNA]</scope>
</reference>
<proteinExistence type="predicted"/>
<feature type="domain" description="Mur ligase central" evidence="5">
    <location>
        <begin position="73"/>
        <end position="206"/>
    </location>
</feature>
<comment type="caution">
    <text evidence="6">The sequence shown here is derived from an EMBL/GenBank/DDBJ whole genome shotgun (WGS) entry which is preliminary data.</text>
</comment>
<dbReference type="Pfam" id="PF08245">
    <property type="entry name" value="Mur_ligase_M"/>
    <property type="match status" value="1"/>
</dbReference>
<keyword evidence="3" id="KW-0067">ATP-binding</keyword>
<dbReference type="InterPro" id="IPR051046">
    <property type="entry name" value="MurCDEF_CellWall_CoF430Synth"/>
</dbReference>
<evidence type="ECO:0000256" key="3">
    <source>
        <dbReference type="ARBA" id="ARBA00022840"/>
    </source>
</evidence>
<evidence type="ECO:0000259" key="4">
    <source>
        <dbReference type="Pfam" id="PF02875"/>
    </source>
</evidence>
<evidence type="ECO:0000259" key="5">
    <source>
        <dbReference type="Pfam" id="PF08245"/>
    </source>
</evidence>
<evidence type="ECO:0000313" key="7">
    <source>
        <dbReference type="Proteomes" id="UP000034774"/>
    </source>
</evidence>
<dbReference type="SUPFAM" id="SSF53623">
    <property type="entry name" value="MurD-like peptide ligases, catalytic domain"/>
    <property type="match status" value="1"/>
</dbReference>
<protein>
    <submittedName>
        <fullName evidence="6">UDP-N-acetylmuramoyl-tripeptide-D-alanyl-D-alanine ligase</fullName>
    </submittedName>
</protein>
<keyword evidence="2" id="KW-0547">Nucleotide-binding</keyword>
<accession>A0A0G0LUS0</accession>
<dbReference type="GO" id="GO:0016881">
    <property type="term" value="F:acid-amino acid ligase activity"/>
    <property type="evidence" value="ECO:0007669"/>
    <property type="project" value="InterPro"/>
</dbReference>
<dbReference type="InterPro" id="IPR013221">
    <property type="entry name" value="Mur_ligase_cen"/>
</dbReference>